<gene>
    <name evidence="2" type="ORF">GF068_24945</name>
</gene>
<organism evidence="2 3">
    <name type="scientific">Polyangium spumosum</name>
    <dbReference type="NCBI Taxonomy" id="889282"/>
    <lineage>
        <taxon>Bacteria</taxon>
        <taxon>Pseudomonadati</taxon>
        <taxon>Myxococcota</taxon>
        <taxon>Polyangia</taxon>
        <taxon>Polyangiales</taxon>
        <taxon>Polyangiaceae</taxon>
        <taxon>Polyangium</taxon>
    </lineage>
</organism>
<dbReference type="Proteomes" id="UP000440224">
    <property type="component" value="Unassembled WGS sequence"/>
</dbReference>
<reference evidence="2 3" key="1">
    <citation type="submission" date="2019-10" db="EMBL/GenBank/DDBJ databases">
        <title>A soil myxobacterium in the family Polyangiaceae.</title>
        <authorList>
            <person name="Li Y."/>
            <person name="Wang J."/>
        </authorList>
    </citation>
    <scope>NUCLEOTIDE SEQUENCE [LARGE SCALE GENOMIC DNA]</scope>
    <source>
        <strain evidence="2 3">DSM 14734</strain>
    </source>
</reference>
<dbReference type="RefSeq" id="WP_153821967.1">
    <property type="nucleotide sequence ID" value="NZ_WJIE01000007.1"/>
</dbReference>
<proteinExistence type="predicted"/>
<sequence>MAKEPFFASRTEGEKASAGRDVEAAEGAHKALELVALRGTEVLGVRHVLEGGACWIGQAPDTLARIPTAEYGGQAIAVAEVREGQFTLHVPPRARGRTHGKDGLGRLVMGPVSLEVEEGDRAVIVLGPVQIRARLVAIEATGKERVRIPSETRRLLTVMGALYVTALALCAAIAPARPEPLPQGAIRRAIATVTETLASVNATHRLDGP</sequence>
<accession>A0A6N7PXI6</accession>
<feature type="region of interest" description="Disordered" evidence="1">
    <location>
        <begin position="1"/>
        <end position="22"/>
    </location>
</feature>
<feature type="compositionally biased region" description="Basic and acidic residues" evidence="1">
    <location>
        <begin position="11"/>
        <end position="22"/>
    </location>
</feature>
<dbReference type="OrthoDB" id="5508649at2"/>
<comment type="caution">
    <text evidence="2">The sequence shown here is derived from an EMBL/GenBank/DDBJ whole genome shotgun (WGS) entry which is preliminary data.</text>
</comment>
<evidence type="ECO:0000256" key="1">
    <source>
        <dbReference type="SAM" id="MobiDB-lite"/>
    </source>
</evidence>
<keyword evidence="3" id="KW-1185">Reference proteome</keyword>
<name>A0A6N7PXI6_9BACT</name>
<dbReference type="EMBL" id="WJIE01000007">
    <property type="protein sequence ID" value="MRG95140.1"/>
    <property type="molecule type" value="Genomic_DNA"/>
</dbReference>
<protein>
    <submittedName>
        <fullName evidence="2">Uncharacterized protein</fullName>
    </submittedName>
</protein>
<dbReference type="AlphaFoldDB" id="A0A6N7PXI6"/>
<evidence type="ECO:0000313" key="2">
    <source>
        <dbReference type="EMBL" id="MRG95140.1"/>
    </source>
</evidence>
<evidence type="ECO:0000313" key="3">
    <source>
        <dbReference type="Proteomes" id="UP000440224"/>
    </source>
</evidence>